<proteinExistence type="predicted"/>
<sequence>MSRRPAPSEEENPTSNQPKRAKLATSPYEGPGYRLQFKDECVIMVPQGIVEKYAALAAKVNDGVISFKNMGKREAHTFVHFLFTGAFELLEQSGQDANEKLDQACGACLWVYNAAVRLRLDDLVRLSMKKIRELGDYLVVSWIVRVMDKEKFWLFEIHRSLADYIAQKATMTDFDVGQNHVDGLRMDIGAARTTPNILLESMLQMKMELQEYRERYGSLR</sequence>
<keyword evidence="3" id="KW-1185">Reference proteome</keyword>
<dbReference type="EMBL" id="JAADYS010002002">
    <property type="protein sequence ID" value="KAF4460157.1"/>
    <property type="molecule type" value="Genomic_DNA"/>
</dbReference>
<dbReference type="AlphaFoldDB" id="A0A8H4PGN2"/>
<dbReference type="Proteomes" id="UP000554235">
    <property type="component" value="Unassembled WGS sequence"/>
</dbReference>
<evidence type="ECO:0000256" key="1">
    <source>
        <dbReference type="SAM" id="MobiDB-lite"/>
    </source>
</evidence>
<dbReference type="OrthoDB" id="3594103at2759"/>
<reference evidence="2 3" key="1">
    <citation type="submission" date="2020-01" db="EMBL/GenBank/DDBJ databases">
        <title>Identification and distribution of gene clusters putatively required for synthesis of sphingolipid metabolism inhibitors in phylogenetically diverse species of the filamentous fungus Fusarium.</title>
        <authorList>
            <person name="Kim H.-S."/>
            <person name="Busman M."/>
            <person name="Brown D.W."/>
            <person name="Divon H."/>
            <person name="Uhlig S."/>
            <person name="Proctor R.H."/>
        </authorList>
    </citation>
    <scope>NUCLEOTIDE SEQUENCE [LARGE SCALE GENOMIC DNA]</scope>
    <source>
        <strain evidence="2 3">NRRL 20459</strain>
    </source>
</reference>
<evidence type="ECO:0000313" key="3">
    <source>
        <dbReference type="Proteomes" id="UP000554235"/>
    </source>
</evidence>
<name>A0A8H4PGN2_9HYPO</name>
<protein>
    <submittedName>
        <fullName evidence="2">Uncharacterized protein</fullName>
    </submittedName>
</protein>
<feature type="region of interest" description="Disordered" evidence="1">
    <location>
        <begin position="1"/>
        <end position="27"/>
    </location>
</feature>
<evidence type="ECO:0000313" key="2">
    <source>
        <dbReference type="EMBL" id="KAF4460157.1"/>
    </source>
</evidence>
<comment type="caution">
    <text evidence="2">The sequence shown here is derived from an EMBL/GenBank/DDBJ whole genome shotgun (WGS) entry which is preliminary data.</text>
</comment>
<organism evidence="2 3">
    <name type="scientific">Fusarium albosuccineum</name>
    <dbReference type="NCBI Taxonomy" id="1237068"/>
    <lineage>
        <taxon>Eukaryota</taxon>
        <taxon>Fungi</taxon>
        <taxon>Dikarya</taxon>
        <taxon>Ascomycota</taxon>
        <taxon>Pezizomycotina</taxon>
        <taxon>Sordariomycetes</taxon>
        <taxon>Hypocreomycetidae</taxon>
        <taxon>Hypocreales</taxon>
        <taxon>Nectriaceae</taxon>
        <taxon>Fusarium</taxon>
        <taxon>Fusarium decemcellulare species complex</taxon>
    </lineage>
</organism>
<gene>
    <name evidence="2" type="ORF">FALBO_13070</name>
</gene>
<accession>A0A8H4PGN2</accession>